<dbReference type="EMBL" id="JAWDGP010004345">
    <property type="protein sequence ID" value="KAK3765116.1"/>
    <property type="molecule type" value="Genomic_DNA"/>
</dbReference>
<dbReference type="AlphaFoldDB" id="A0AAE0ZAK5"/>
<organism evidence="1 2">
    <name type="scientific">Elysia crispata</name>
    <name type="common">lettuce slug</name>
    <dbReference type="NCBI Taxonomy" id="231223"/>
    <lineage>
        <taxon>Eukaryota</taxon>
        <taxon>Metazoa</taxon>
        <taxon>Spiralia</taxon>
        <taxon>Lophotrochozoa</taxon>
        <taxon>Mollusca</taxon>
        <taxon>Gastropoda</taxon>
        <taxon>Heterobranchia</taxon>
        <taxon>Euthyneura</taxon>
        <taxon>Panpulmonata</taxon>
        <taxon>Sacoglossa</taxon>
        <taxon>Placobranchoidea</taxon>
        <taxon>Plakobranchidae</taxon>
        <taxon>Elysia</taxon>
    </lineage>
</organism>
<proteinExistence type="predicted"/>
<gene>
    <name evidence="1" type="ORF">RRG08_027757</name>
</gene>
<accession>A0AAE0ZAK5</accession>
<evidence type="ECO:0000313" key="2">
    <source>
        <dbReference type="Proteomes" id="UP001283361"/>
    </source>
</evidence>
<keyword evidence="2" id="KW-1185">Reference proteome</keyword>
<reference evidence="1" key="1">
    <citation type="journal article" date="2023" name="G3 (Bethesda)">
        <title>A reference genome for the long-term kleptoplast-retaining sea slug Elysia crispata morphotype clarki.</title>
        <authorList>
            <person name="Eastman K.E."/>
            <person name="Pendleton A.L."/>
            <person name="Shaikh M.A."/>
            <person name="Suttiyut T."/>
            <person name="Ogas R."/>
            <person name="Tomko P."/>
            <person name="Gavelis G."/>
            <person name="Widhalm J.R."/>
            <person name="Wisecaver J.H."/>
        </authorList>
    </citation>
    <scope>NUCLEOTIDE SEQUENCE</scope>
    <source>
        <strain evidence="1">ECLA1</strain>
    </source>
</reference>
<sequence length="151" mass="16830">MDLRVCGENLLSLAIRLNVVREADKGSMSSRNFELPEQGPGKIDRNSVEKAYKSSLTERLNSSKLNSPRLVNQMNRKISSGQVNVSDRDNKTLQFTSQKSVIDPELEEISFSFSCPAPSRDLHGCIVGLRRAAGRDHTSYSISIDRSWMVG</sequence>
<protein>
    <submittedName>
        <fullName evidence="1">Uncharacterized protein</fullName>
    </submittedName>
</protein>
<dbReference type="Proteomes" id="UP001283361">
    <property type="component" value="Unassembled WGS sequence"/>
</dbReference>
<evidence type="ECO:0000313" key="1">
    <source>
        <dbReference type="EMBL" id="KAK3765116.1"/>
    </source>
</evidence>
<name>A0AAE0ZAK5_9GAST</name>
<comment type="caution">
    <text evidence="1">The sequence shown here is derived from an EMBL/GenBank/DDBJ whole genome shotgun (WGS) entry which is preliminary data.</text>
</comment>